<keyword evidence="2 5" id="KW-0238">DNA-binding</keyword>
<dbReference type="GO" id="GO:0003677">
    <property type="term" value="F:DNA binding"/>
    <property type="evidence" value="ECO:0007669"/>
    <property type="project" value="UniProtKB-KW"/>
</dbReference>
<dbReference type="STRING" id="1121400.SAMN02746065_13123"/>
<protein>
    <submittedName>
        <fullName evidence="5">DNA-binding transcriptional regulator, GntR family</fullName>
    </submittedName>
</protein>
<dbReference type="RefSeq" id="WP_084071537.1">
    <property type="nucleotide sequence ID" value="NZ_FWXY01000031.1"/>
</dbReference>
<dbReference type="AlphaFoldDB" id="A0A1W2EGL8"/>
<dbReference type="Pfam" id="PF07729">
    <property type="entry name" value="FCD"/>
    <property type="match status" value="1"/>
</dbReference>
<organism evidence="5 6">
    <name type="scientific">Desulfocicer vacuolatum DSM 3385</name>
    <dbReference type="NCBI Taxonomy" id="1121400"/>
    <lineage>
        <taxon>Bacteria</taxon>
        <taxon>Pseudomonadati</taxon>
        <taxon>Thermodesulfobacteriota</taxon>
        <taxon>Desulfobacteria</taxon>
        <taxon>Desulfobacterales</taxon>
        <taxon>Desulfobacteraceae</taxon>
        <taxon>Desulfocicer</taxon>
    </lineage>
</organism>
<keyword evidence="6" id="KW-1185">Reference proteome</keyword>
<dbReference type="PROSITE" id="PS50949">
    <property type="entry name" value="HTH_GNTR"/>
    <property type="match status" value="1"/>
</dbReference>
<dbReference type="InterPro" id="IPR011711">
    <property type="entry name" value="GntR_C"/>
</dbReference>
<dbReference type="InterPro" id="IPR008920">
    <property type="entry name" value="TF_FadR/GntR_C"/>
</dbReference>
<reference evidence="5 6" key="1">
    <citation type="submission" date="2017-04" db="EMBL/GenBank/DDBJ databases">
        <authorList>
            <person name="Afonso C.L."/>
            <person name="Miller P.J."/>
            <person name="Scott M.A."/>
            <person name="Spackman E."/>
            <person name="Goraichik I."/>
            <person name="Dimitrov K.M."/>
            <person name="Suarez D.L."/>
            <person name="Swayne D.E."/>
        </authorList>
    </citation>
    <scope>NUCLEOTIDE SEQUENCE [LARGE SCALE GENOMIC DNA]</scope>
    <source>
        <strain evidence="5 6">DSM 3385</strain>
    </source>
</reference>
<dbReference type="CDD" id="cd07377">
    <property type="entry name" value="WHTH_GntR"/>
    <property type="match status" value="1"/>
</dbReference>
<evidence type="ECO:0000256" key="1">
    <source>
        <dbReference type="ARBA" id="ARBA00023015"/>
    </source>
</evidence>
<dbReference type="SMART" id="SM00895">
    <property type="entry name" value="FCD"/>
    <property type="match status" value="1"/>
</dbReference>
<keyword evidence="3" id="KW-0804">Transcription</keyword>
<dbReference type="PANTHER" id="PTHR43537:SF41">
    <property type="entry name" value="TRANSCRIPTIONAL REGULATORY PROTEIN"/>
    <property type="match status" value="1"/>
</dbReference>
<evidence type="ECO:0000256" key="2">
    <source>
        <dbReference type="ARBA" id="ARBA00023125"/>
    </source>
</evidence>
<name>A0A1W2EGL8_9BACT</name>
<sequence>MNEKRSSRTKQAGNTSEFIADSLREAIFQGEYKVNQPLRQDQIAKKLNVSKIPLREALVQLKSEGLVQFMPNRGAVVSGLSPAEIKEIFLMRIALENLAIEHAVPLIPVRDLIRAQSVLEIIDNENDKHQWSDLNWEFHKTLYQSAQMPLVISTVHTLHNNVSRFLLIYYDTLAGCDVSQKDHWDLLAAFKKKDIPNAQKILKRHLSTAERKLQNFLT</sequence>
<dbReference type="PANTHER" id="PTHR43537">
    <property type="entry name" value="TRANSCRIPTIONAL REGULATOR, GNTR FAMILY"/>
    <property type="match status" value="1"/>
</dbReference>
<gene>
    <name evidence="5" type="ORF">SAMN02746065_13123</name>
</gene>
<evidence type="ECO:0000313" key="5">
    <source>
        <dbReference type="EMBL" id="SMD08874.1"/>
    </source>
</evidence>
<feature type="domain" description="HTH gntR-type" evidence="4">
    <location>
        <begin position="13"/>
        <end position="80"/>
    </location>
</feature>
<dbReference type="InterPro" id="IPR000524">
    <property type="entry name" value="Tscrpt_reg_HTH_GntR"/>
</dbReference>
<dbReference type="Gene3D" id="1.20.120.530">
    <property type="entry name" value="GntR ligand-binding domain-like"/>
    <property type="match status" value="1"/>
</dbReference>
<dbReference type="EMBL" id="FWXY01000031">
    <property type="protein sequence ID" value="SMD08874.1"/>
    <property type="molecule type" value="Genomic_DNA"/>
</dbReference>
<dbReference type="Proteomes" id="UP000192418">
    <property type="component" value="Unassembled WGS sequence"/>
</dbReference>
<evidence type="ECO:0000259" key="4">
    <source>
        <dbReference type="PROSITE" id="PS50949"/>
    </source>
</evidence>
<proteinExistence type="predicted"/>
<dbReference type="GO" id="GO:0003700">
    <property type="term" value="F:DNA-binding transcription factor activity"/>
    <property type="evidence" value="ECO:0007669"/>
    <property type="project" value="InterPro"/>
</dbReference>
<keyword evidence="1" id="KW-0805">Transcription regulation</keyword>
<evidence type="ECO:0000313" key="6">
    <source>
        <dbReference type="Proteomes" id="UP000192418"/>
    </source>
</evidence>
<dbReference type="Pfam" id="PF00392">
    <property type="entry name" value="GntR"/>
    <property type="match status" value="1"/>
</dbReference>
<dbReference type="SMART" id="SM00345">
    <property type="entry name" value="HTH_GNTR"/>
    <property type="match status" value="1"/>
</dbReference>
<dbReference type="InterPro" id="IPR036388">
    <property type="entry name" value="WH-like_DNA-bd_sf"/>
</dbReference>
<evidence type="ECO:0000256" key="3">
    <source>
        <dbReference type="ARBA" id="ARBA00023163"/>
    </source>
</evidence>
<dbReference type="Gene3D" id="1.10.10.10">
    <property type="entry name" value="Winged helix-like DNA-binding domain superfamily/Winged helix DNA-binding domain"/>
    <property type="match status" value="1"/>
</dbReference>
<dbReference type="InterPro" id="IPR036390">
    <property type="entry name" value="WH_DNA-bd_sf"/>
</dbReference>
<dbReference type="SUPFAM" id="SSF48008">
    <property type="entry name" value="GntR ligand-binding domain-like"/>
    <property type="match status" value="1"/>
</dbReference>
<accession>A0A1W2EGL8</accession>
<dbReference type="SUPFAM" id="SSF46785">
    <property type="entry name" value="Winged helix' DNA-binding domain"/>
    <property type="match status" value="1"/>
</dbReference>
<dbReference type="OrthoDB" id="9810548at2"/>